<keyword evidence="4 8" id="KW-0547">Nucleotide-binding</keyword>
<dbReference type="PROSITE" id="PS51748">
    <property type="entry name" value="HEXOKINASE_2"/>
    <property type="match status" value="1"/>
</dbReference>
<dbReference type="HOGENOM" id="CLU_014393_5_1_1"/>
<evidence type="ECO:0000256" key="5">
    <source>
        <dbReference type="ARBA" id="ARBA00022777"/>
    </source>
</evidence>
<dbReference type="GO" id="GO:0008865">
    <property type="term" value="F:fructokinase activity"/>
    <property type="evidence" value="ECO:0007669"/>
    <property type="project" value="TreeGrafter"/>
</dbReference>
<evidence type="ECO:0000259" key="9">
    <source>
        <dbReference type="Pfam" id="PF00349"/>
    </source>
</evidence>
<evidence type="ECO:0000256" key="6">
    <source>
        <dbReference type="ARBA" id="ARBA00022840"/>
    </source>
</evidence>
<reference evidence="11 12" key="1">
    <citation type="submission" date="2014-04" db="EMBL/GenBank/DDBJ databases">
        <authorList>
            <consortium name="DOE Joint Genome Institute"/>
            <person name="Kuo A."/>
            <person name="Kohler A."/>
            <person name="Nagy L.G."/>
            <person name="Floudas D."/>
            <person name="Copeland A."/>
            <person name="Barry K.W."/>
            <person name="Cichocki N."/>
            <person name="Veneault-Fourrey C."/>
            <person name="LaButti K."/>
            <person name="Lindquist E.A."/>
            <person name="Lipzen A."/>
            <person name="Lundell T."/>
            <person name="Morin E."/>
            <person name="Murat C."/>
            <person name="Sun H."/>
            <person name="Tunlid A."/>
            <person name="Henrissat B."/>
            <person name="Grigoriev I.V."/>
            <person name="Hibbett D.S."/>
            <person name="Martin F."/>
            <person name="Nordberg H.P."/>
            <person name="Cantor M.N."/>
            <person name="Hua S.X."/>
        </authorList>
    </citation>
    <scope>NUCLEOTIDE SEQUENCE [LARGE SCALE GENOMIC DNA]</scope>
    <source>
        <strain evidence="11 12">Foug A</strain>
    </source>
</reference>
<dbReference type="GO" id="GO:0004340">
    <property type="term" value="F:glucokinase activity"/>
    <property type="evidence" value="ECO:0007669"/>
    <property type="project" value="TreeGrafter"/>
</dbReference>
<protein>
    <recommendedName>
        <fullName evidence="8">Phosphotransferase</fullName>
        <ecNumber evidence="8">2.7.1.-</ecNumber>
    </recommendedName>
</protein>
<dbReference type="Gene3D" id="3.40.367.20">
    <property type="match status" value="1"/>
</dbReference>
<dbReference type="GO" id="GO:0005524">
    <property type="term" value="F:ATP binding"/>
    <property type="evidence" value="ECO:0007669"/>
    <property type="project" value="UniProtKB-UniRule"/>
</dbReference>
<evidence type="ECO:0000259" key="10">
    <source>
        <dbReference type="Pfam" id="PF03727"/>
    </source>
</evidence>
<dbReference type="AlphaFoldDB" id="A0A0C3AS45"/>
<dbReference type="FunCoup" id="A0A0C3AS45">
    <property type="interactions" value="207"/>
</dbReference>
<dbReference type="InParanoid" id="A0A0C3AS45"/>
<evidence type="ECO:0000256" key="3">
    <source>
        <dbReference type="ARBA" id="ARBA00022679"/>
    </source>
</evidence>
<name>A0A0C3AS45_9AGAM</name>
<evidence type="ECO:0000256" key="1">
    <source>
        <dbReference type="ARBA" id="ARBA00004888"/>
    </source>
</evidence>
<dbReference type="InterPro" id="IPR022672">
    <property type="entry name" value="Hexokinase_N"/>
</dbReference>
<dbReference type="InterPro" id="IPR022673">
    <property type="entry name" value="Hexokinase_C"/>
</dbReference>
<dbReference type="Pfam" id="PF00349">
    <property type="entry name" value="Hexokinase_1"/>
    <property type="match status" value="1"/>
</dbReference>
<dbReference type="SUPFAM" id="SSF53067">
    <property type="entry name" value="Actin-like ATPase domain"/>
    <property type="match status" value="2"/>
</dbReference>
<dbReference type="Gene3D" id="1.10.287.1250">
    <property type="match status" value="1"/>
</dbReference>
<dbReference type="PANTHER" id="PTHR19443:SF30">
    <property type="entry name" value="GLUCOKINASE-1-RELATED"/>
    <property type="match status" value="1"/>
</dbReference>
<proteinExistence type="inferred from homology"/>
<comment type="pathway">
    <text evidence="1">Carbohydrate degradation; glycolysis; D-glyceraldehyde 3-phosphate and glycerone phosphate from D-glucose: step 1/4.</text>
</comment>
<keyword evidence="5 8" id="KW-0418">Kinase</keyword>
<dbReference type="PRINTS" id="PR00475">
    <property type="entry name" value="HEXOKINASE"/>
</dbReference>
<evidence type="ECO:0000256" key="4">
    <source>
        <dbReference type="ARBA" id="ARBA00022741"/>
    </source>
</evidence>
<dbReference type="GO" id="GO:0005739">
    <property type="term" value="C:mitochondrion"/>
    <property type="evidence" value="ECO:0007669"/>
    <property type="project" value="TreeGrafter"/>
</dbReference>
<dbReference type="InterPro" id="IPR001312">
    <property type="entry name" value="Hexokinase"/>
</dbReference>
<dbReference type="Gene3D" id="3.30.420.40">
    <property type="match status" value="1"/>
</dbReference>
<dbReference type="PANTHER" id="PTHR19443">
    <property type="entry name" value="HEXOKINASE"/>
    <property type="match status" value="1"/>
</dbReference>
<dbReference type="OrthoDB" id="419537at2759"/>
<evidence type="ECO:0000313" key="12">
    <source>
        <dbReference type="Proteomes" id="UP000053989"/>
    </source>
</evidence>
<sequence>MPQTHATDSSAAEDVLASISHQFSVDDAGLLNITETFLREMAEGLANYGYPMAMIPTFVTSIPDGSETGTCLALDLGGTNLRVCEVNLHGDGTLHLRQKKYKVSDALKTGEVTTLFDYLADSVDAFLTESGSPSCAVPPSLSRRQSRDGRFNDADADRPYMPLGLTFSFPVEQTALDSGKLLTWTKGFSAKNAIGKDIVRLLQDAFDRKNMHVRCVALVNDTVGTLLSRAYASGGCTLGGIFGTGTNGAYVEDIANITKLGNSVTGAGGSMVVNTEWGAFNNSRTALPRTPFDNKLDRESINPSKQAFEKFVSGMYLGEVARNVIISLIDAAPKAHLFSGHSSHHLNKQWGLDSAVLSEIEGAWEDAHGTHLFNGTEAIADNGTGGTETTKHRYSDVEKLQRIREVIIKRMELPPGVVTLDDADVVRKVCAYVVSRAARLSGCAVAAVLVQTGRARLLKGKVEHGAVPLVDEGKRIIVGVDGSLIQHYPFFGEKLRASLRVLVGEDVESRVDIGMAKDGSGVGAALCALGAYRQILAKRAYAADEHEAANTPPNIRSVESSARS</sequence>
<evidence type="ECO:0000313" key="11">
    <source>
        <dbReference type="EMBL" id="KIM67757.1"/>
    </source>
</evidence>
<dbReference type="EC" id="2.7.1.-" evidence="8"/>
<accession>A0A0C3AS45</accession>
<evidence type="ECO:0000256" key="2">
    <source>
        <dbReference type="ARBA" id="ARBA00009225"/>
    </source>
</evidence>
<gene>
    <name evidence="11" type="ORF">SCLCIDRAFT_7365</name>
</gene>
<comment type="similarity">
    <text evidence="2 8">Belongs to the hexokinase family.</text>
</comment>
<dbReference type="GO" id="GO:0006006">
    <property type="term" value="P:glucose metabolic process"/>
    <property type="evidence" value="ECO:0007669"/>
    <property type="project" value="TreeGrafter"/>
</dbReference>
<dbReference type="GO" id="GO:0005536">
    <property type="term" value="F:D-glucose binding"/>
    <property type="evidence" value="ECO:0007669"/>
    <property type="project" value="InterPro"/>
</dbReference>
<feature type="domain" description="Hexokinase N-terminal" evidence="9">
    <location>
        <begin position="17"/>
        <end position="231"/>
    </location>
</feature>
<organism evidence="11 12">
    <name type="scientific">Scleroderma citrinum Foug A</name>
    <dbReference type="NCBI Taxonomy" id="1036808"/>
    <lineage>
        <taxon>Eukaryota</taxon>
        <taxon>Fungi</taxon>
        <taxon>Dikarya</taxon>
        <taxon>Basidiomycota</taxon>
        <taxon>Agaricomycotina</taxon>
        <taxon>Agaricomycetes</taxon>
        <taxon>Agaricomycetidae</taxon>
        <taxon>Boletales</taxon>
        <taxon>Sclerodermatineae</taxon>
        <taxon>Sclerodermataceae</taxon>
        <taxon>Scleroderma</taxon>
    </lineage>
</organism>
<evidence type="ECO:0000256" key="7">
    <source>
        <dbReference type="ARBA" id="ARBA00023152"/>
    </source>
</evidence>
<keyword evidence="3 8" id="KW-0808">Transferase</keyword>
<evidence type="ECO:0000256" key="8">
    <source>
        <dbReference type="RuleBase" id="RU362007"/>
    </source>
</evidence>
<dbReference type="InterPro" id="IPR043129">
    <property type="entry name" value="ATPase_NBD"/>
</dbReference>
<dbReference type="STRING" id="1036808.A0A0C3AS45"/>
<dbReference type="Pfam" id="PF03727">
    <property type="entry name" value="Hexokinase_2"/>
    <property type="match status" value="1"/>
</dbReference>
<dbReference type="GO" id="GO:0005829">
    <property type="term" value="C:cytosol"/>
    <property type="evidence" value="ECO:0007669"/>
    <property type="project" value="TreeGrafter"/>
</dbReference>
<dbReference type="GO" id="GO:0006096">
    <property type="term" value="P:glycolytic process"/>
    <property type="evidence" value="ECO:0007669"/>
    <property type="project" value="UniProtKB-UniPathway"/>
</dbReference>
<dbReference type="EMBL" id="KN822011">
    <property type="protein sequence ID" value="KIM67757.1"/>
    <property type="molecule type" value="Genomic_DNA"/>
</dbReference>
<dbReference type="FunFam" id="3.30.420.40:FF:000034">
    <property type="entry name" value="Phosphotransferase"/>
    <property type="match status" value="1"/>
</dbReference>
<dbReference type="GO" id="GO:0001678">
    <property type="term" value="P:intracellular glucose homeostasis"/>
    <property type="evidence" value="ECO:0007669"/>
    <property type="project" value="InterPro"/>
</dbReference>
<dbReference type="Proteomes" id="UP000053989">
    <property type="component" value="Unassembled WGS sequence"/>
</dbReference>
<reference evidence="12" key="2">
    <citation type="submission" date="2015-01" db="EMBL/GenBank/DDBJ databases">
        <title>Evolutionary Origins and Diversification of the Mycorrhizal Mutualists.</title>
        <authorList>
            <consortium name="DOE Joint Genome Institute"/>
            <consortium name="Mycorrhizal Genomics Consortium"/>
            <person name="Kohler A."/>
            <person name="Kuo A."/>
            <person name="Nagy L.G."/>
            <person name="Floudas D."/>
            <person name="Copeland A."/>
            <person name="Barry K.W."/>
            <person name="Cichocki N."/>
            <person name="Veneault-Fourrey C."/>
            <person name="LaButti K."/>
            <person name="Lindquist E.A."/>
            <person name="Lipzen A."/>
            <person name="Lundell T."/>
            <person name="Morin E."/>
            <person name="Murat C."/>
            <person name="Riley R."/>
            <person name="Ohm R."/>
            <person name="Sun H."/>
            <person name="Tunlid A."/>
            <person name="Henrissat B."/>
            <person name="Grigoriev I.V."/>
            <person name="Hibbett D.S."/>
            <person name="Martin F."/>
        </authorList>
    </citation>
    <scope>NUCLEOTIDE SEQUENCE [LARGE SCALE GENOMIC DNA]</scope>
    <source>
        <strain evidence="12">Foug A</strain>
    </source>
</reference>
<feature type="domain" description="Hexokinase C-terminal" evidence="10">
    <location>
        <begin position="238"/>
        <end position="529"/>
    </location>
</feature>
<keyword evidence="6 8" id="KW-0067">ATP-binding</keyword>
<keyword evidence="7 8" id="KW-0324">Glycolysis</keyword>
<keyword evidence="12" id="KW-1185">Reference proteome</keyword>
<dbReference type="UniPathway" id="UPA00109">
    <property type="reaction ID" value="UER00180"/>
</dbReference>